<feature type="compositionally biased region" description="Basic and acidic residues" evidence="1">
    <location>
        <begin position="12"/>
        <end position="21"/>
    </location>
</feature>
<feature type="region of interest" description="Disordered" evidence="1">
    <location>
        <begin position="1"/>
        <end position="24"/>
    </location>
</feature>
<dbReference type="EMBL" id="BGPR01005762">
    <property type="protein sequence ID" value="GBN13237.1"/>
    <property type="molecule type" value="Genomic_DNA"/>
</dbReference>
<gene>
    <name evidence="2" type="ORF">AVEN_85162_1</name>
</gene>
<evidence type="ECO:0000256" key="1">
    <source>
        <dbReference type="SAM" id="MobiDB-lite"/>
    </source>
</evidence>
<evidence type="ECO:0000313" key="2">
    <source>
        <dbReference type="EMBL" id="GBN13237.1"/>
    </source>
</evidence>
<sequence>MALLSPVTSEHQAAENRRRDGTSIQMRMLRTSTEKSRDRCEEEYYAMSGSQRNQYQGGEMKHESSVYFKHALFPAHPLSAGKREILKGRANLYQTYSAAYLLPYCPFTQ</sequence>
<name>A0A4Y2LIS9_ARAVE</name>
<reference evidence="2 3" key="1">
    <citation type="journal article" date="2019" name="Sci. Rep.">
        <title>Orb-weaving spider Araneus ventricosus genome elucidates the spidroin gene catalogue.</title>
        <authorList>
            <person name="Kono N."/>
            <person name="Nakamura H."/>
            <person name="Ohtoshi R."/>
            <person name="Moran D.A.P."/>
            <person name="Shinohara A."/>
            <person name="Yoshida Y."/>
            <person name="Fujiwara M."/>
            <person name="Mori M."/>
            <person name="Tomita M."/>
            <person name="Arakawa K."/>
        </authorList>
    </citation>
    <scope>NUCLEOTIDE SEQUENCE [LARGE SCALE GENOMIC DNA]</scope>
</reference>
<comment type="caution">
    <text evidence="2">The sequence shown here is derived from an EMBL/GenBank/DDBJ whole genome shotgun (WGS) entry which is preliminary data.</text>
</comment>
<proteinExistence type="predicted"/>
<dbReference type="AlphaFoldDB" id="A0A4Y2LIS9"/>
<dbReference type="Proteomes" id="UP000499080">
    <property type="component" value="Unassembled WGS sequence"/>
</dbReference>
<organism evidence="2 3">
    <name type="scientific">Araneus ventricosus</name>
    <name type="common">Orbweaver spider</name>
    <name type="synonym">Epeira ventricosa</name>
    <dbReference type="NCBI Taxonomy" id="182803"/>
    <lineage>
        <taxon>Eukaryota</taxon>
        <taxon>Metazoa</taxon>
        <taxon>Ecdysozoa</taxon>
        <taxon>Arthropoda</taxon>
        <taxon>Chelicerata</taxon>
        <taxon>Arachnida</taxon>
        <taxon>Araneae</taxon>
        <taxon>Araneomorphae</taxon>
        <taxon>Entelegynae</taxon>
        <taxon>Araneoidea</taxon>
        <taxon>Araneidae</taxon>
        <taxon>Araneus</taxon>
    </lineage>
</organism>
<protein>
    <submittedName>
        <fullName evidence="2">Uncharacterized protein</fullName>
    </submittedName>
</protein>
<evidence type="ECO:0000313" key="3">
    <source>
        <dbReference type="Proteomes" id="UP000499080"/>
    </source>
</evidence>
<feature type="compositionally biased region" description="Polar residues" evidence="1">
    <location>
        <begin position="1"/>
        <end position="11"/>
    </location>
</feature>
<keyword evidence="3" id="KW-1185">Reference proteome</keyword>
<accession>A0A4Y2LIS9</accession>